<evidence type="ECO:0000256" key="3">
    <source>
        <dbReference type="ARBA" id="ARBA00012140"/>
    </source>
</evidence>
<dbReference type="Pfam" id="PF01029">
    <property type="entry name" value="NusB"/>
    <property type="match status" value="1"/>
</dbReference>
<feature type="binding site" evidence="13">
    <location>
        <position position="277"/>
    </location>
    <ligand>
        <name>S-adenosyl-L-methionine</name>
        <dbReference type="ChEBI" id="CHEBI:59789"/>
    </ligand>
</feature>
<evidence type="ECO:0000256" key="10">
    <source>
        <dbReference type="ARBA" id="ARBA00030399"/>
    </source>
</evidence>
<keyword evidence="4" id="KW-0963">Cytoplasm</keyword>
<proteinExistence type="inferred from homology"/>
<dbReference type="GO" id="GO:0003723">
    <property type="term" value="F:RNA binding"/>
    <property type="evidence" value="ECO:0007669"/>
    <property type="project" value="UniProtKB-UniRule"/>
</dbReference>
<organism evidence="15 16">
    <name type="scientific">Anaerofilum hominis</name>
    <dbReference type="NCBI Taxonomy" id="2763016"/>
    <lineage>
        <taxon>Bacteria</taxon>
        <taxon>Bacillati</taxon>
        <taxon>Bacillota</taxon>
        <taxon>Clostridia</taxon>
        <taxon>Eubacteriales</taxon>
        <taxon>Oscillospiraceae</taxon>
        <taxon>Anaerofilum</taxon>
    </lineage>
</organism>
<dbReference type="GO" id="GO:0006355">
    <property type="term" value="P:regulation of DNA-templated transcription"/>
    <property type="evidence" value="ECO:0007669"/>
    <property type="project" value="InterPro"/>
</dbReference>
<keyword evidence="6 13" id="KW-0489">Methyltransferase</keyword>
<feature type="domain" description="SAM-dependent MTase RsmB/NOP-type" evidence="14">
    <location>
        <begin position="164"/>
        <end position="434"/>
    </location>
</feature>
<dbReference type="InterPro" id="IPR049560">
    <property type="entry name" value="MeTrfase_RsmB-F_NOP2_cat"/>
</dbReference>
<dbReference type="InterPro" id="IPR054728">
    <property type="entry name" value="RsmB-like_ferredoxin"/>
</dbReference>
<feature type="active site" description="Nucleophile" evidence="13">
    <location>
        <position position="373"/>
    </location>
</feature>
<keyword evidence="7 13" id="KW-0808">Transferase</keyword>
<evidence type="ECO:0000256" key="2">
    <source>
        <dbReference type="ARBA" id="ARBA00004496"/>
    </source>
</evidence>
<dbReference type="Gene3D" id="1.10.940.10">
    <property type="entry name" value="NusB-like"/>
    <property type="match status" value="1"/>
</dbReference>
<evidence type="ECO:0000256" key="13">
    <source>
        <dbReference type="PROSITE-ProRule" id="PRU01023"/>
    </source>
</evidence>
<dbReference type="NCBIfam" id="TIGR00563">
    <property type="entry name" value="rsmB"/>
    <property type="match status" value="1"/>
</dbReference>
<evidence type="ECO:0000313" key="16">
    <source>
        <dbReference type="Proteomes" id="UP000659630"/>
    </source>
</evidence>
<keyword evidence="16" id="KW-1185">Reference proteome</keyword>
<evidence type="ECO:0000259" key="14">
    <source>
        <dbReference type="PROSITE" id="PS51686"/>
    </source>
</evidence>
<evidence type="ECO:0000256" key="8">
    <source>
        <dbReference type="ARBA" id="ARBA00022691"/>
    </source>
</evidence>
<dbReference type="EMBL" id="JACONZ010000004">
    <property type="protein sequence ID" value="MBC5582213.1"/>
    <property type="molecule type" value="Genomic_DNA"/>
</dbReference>
<evidence type="ECO:0000313" key="15">
    <source>
        <dbReference type="EMBL" id="MBC5582213.1"/>
    </source>
</evidence>
<dbReference type="GO" id="GO:0008649">
    <property type="term" value="F:rRNA methyltransferase activity"/>
    <property type="evidence" value="ECO:0007669"/>
    <property type="project" value="InterPro"/>
</dbReference>
<evidence type="ECO:0000256" key="12">
    <source>
        <dbReference type="ARBA" id="ARBA00047283"/>
    </source>
</evidence>
<accession>A0A923I8G5</accession>
<evidence type="ECO:0000256" key="7">
    <source>
        <dbReference type="ARBA" id="ARBA00022679"/>
    </source>
</evidence>
<feature type="binding site" evidence="13">
    <location>
        <position position="321"/>
    </location>
    <ligand>
        <name>S-adenosyl-L-methionine</name>
        <dbReference type="ChEBI" id="CHEBI:59789"/>
    </ligand>
</feature>
<dbReference type="RefSeq" id="WP_186888557.1">
    <property type="nucleotide sequence ID" value="NZ_JACONZ010000004.1"/>
</dbReference>
<dbReference type="InterPro" id="IPR004573">
    <property type="entry name" value="rRNA_ssu_MeTfrase_B"/>
</dbReference>
<dbReference type="PROSITE" id="PS51686">
    <property type="entry name" value="SAM_MT_RSMB_NOP"/>
    <property type="match status" value="1"/>
</dbReference>
<evidence type="ECO:0000256" key="11">
    <source>
        <dbReference type="ARBA" id="ARBA00031088"/>
    </source>
</evidence>
<sequence>MQYPRRLAAEALIRIERGGYSNLVLAGLLRDSGLSPRDRAFCSRLVYGVLERRRLLDARLSPFLKKPVDKLDAQVRAALRLGLYQQLYMDGVPNAAAVNESVKLVRALGKSSAAGLVNAVLRRAAGPWQPVFHSEAERLGVTCSVSDEIAALFMDAFGPQAGPLLEACFEPPALTVRVNALRTDPAALAARLKEEGVQAEPAWVPGSLQLYGAGEIAALPAFQQGLFHVQGLASQLAAAALDARPGQRVLDLCAAPGGKSATIAQAMQNTGQLFCCDAAASRLPLIEKLLARLGVTNAQVLRSDAAQPVPELQSMDRVLCDVPCSGLGVLAKKPDIRYKDLSDLPRLIETQRAILACGAEALRPGGRLVYSTCTVNPAENQAVVRGFLAHRRDYKLLPPPFALPEGALDDDGMITFLPGTARMDGFFVACLERLW</sequence>
<name>A0A923I8G5_9FIRM</name>
<dbReference type="Pfam" id="PF22458">
    <property type="entry name" value="RsmF-B_ferredox"/>
    <property type="match status" value="1"/>
</dbReference>
<comment type="function">
    <text evidence="1">Specifically methylates the cytosine at position 967 (m5C967) of 16S rRNA.</text>
</comment>
<dbReference type="InterPro" id="IPR006027">
    <property type="entry name" value="NusB_RsmB_TIM44"/>
</dbReference>
<comment type="subcellular location">
    <subcellularLocation>
        <location evidence="2">Cytoplasm</location>
    </subcellularLocation>
</comment>
<dbReference type="GO" id="GO:0005737">
    <property type="term" value="C:cytoplasm"/>
    <property type="evidence" value="ECO:0007669"/>
    <property type="project" value="UniProtKB-SubCell"/>
</dbReference>
<evidence type="ECO:0000256" key="1">
    <source>
        <dbReference type="ARBA" id="ARBA00002724"/>
    </source>
</evidence>
<dbReference type="PANTHER" id="PTHR22807:SF53">
    <property type="entry name" value="RIBOSOMAL RNA SMALL SUBUNIT METHYLTRANSFERASE B-RELATED"/>
    <property type="match status" value="1"/>
</dbReference>
<dbReference type="Pfam" id="PF01189">
    <property type="entry name" value="Methyltr_RsmB-F"/>
    <property type="match status" value="1"/>
</dbReference>
<reference evidence="15" key="1">
    <citation type="submission" date="2020-08" db="EMBL/GenBank/DDBJ databases">
        <title>Genome public.</title>
        <authorList>
            <person name="Liu C."/>
            <person name="Sun Q."/>
        </authorList>
    </citation>
    <scope>NUCLEOTIDE SEQUENCE</scope>
    <source>
        <strain evidence="15">BX8</strain>
    </source>
</reference>
<comment type="catalytic activity">
    <reaction evidence="12">
        <text>cytidine(967) in 16S rRNA + S-adenosyl-L-methionine = 5-methylcytidine(967) in 16S rRNA + S-adenosyl-L-homocysteine + H(+)</text>
        <dbReference type="Rhea" id="RHEA:42748"/>
        <dbReference type="Rhea" id="RHEA-COMP:10219"/>
        <dbReference type="Rhea" id="RHEA-COMP:10220"/>
        <dbReference type="ChEBI" id="CHEBI:15378"/>
        <dbReference type="ChEBI" id="CHEBI:57856"/>
        <dbReference type="ChEBI" id="CHEBI:59789"/>
        <dbReference type="ChEBI" id="CHEBI:74483"/>
        <dbReference type="ChEBI" id="CHEBI:82748"/>
        <dbReference type="EC" id="2.1.1.176"/>
    </reaction>
</comment>
<dbReference type="EC" id="2.1.1.176" evidence="3"/>
<dbReference type="SUPFAM" id="SSF53335">
    <property type="entry name" value="S-adenosyl-L-methionine-dependent methyltransferases"/>
    <property type="match status" value="1"/>
</dbReference>
<dbReference type="Proteomes" id="UP000659630">
    <property type="component" value="Unassembled WGS sequence"/>
</dbReference>
<dbReference type="Gene3D" id="3.40.50.150">
    <property type="entry name" value="Vaccinia Virus protein VP39"/>
    <property type="match status" value="1"/>
</dbReference>
<dbReference type="SUPFAM" id="SSF48013">
    <property type="entry name" value="NusB-like"/>
    <property type="match status" value="1"/>
</dbReference>
<evidence type="ECO:0000256" key="9">
    <source>
        <dbReference type="ARBA" id="ARBA00022884"/>
    </source>
</evidence>
<gene>
    <name evidence="15" type="primary">rsmB</name>
    <name evidence="15" type="ORF">H8S23_11910</name>
</gene>
<feature type="binding site" evidence="13">
    <location>
        <position position="304"/>
    </location>
    <ligand>
        <name>S-adenosyl-L-methionine</name>
        <dbReference type="ChEBI" id="CHEBI:59789"/>
    </ligand>
</feature>
<dbReference type="InterPro" id="IPR029063">
    <property type="entry name" value="SAM-dependent_MTases_sf"/>
</dbReference>
<dbReference type="NCBIfam" id="NF011494">
    <property type="entry name" value="PRK14902.1"/>
    <property type="match status" value="1"/>
</dbReference>
<dbReference type="InterPro" id="IPR001678">
    <property type="entry name" value="MeTrfase_RsmB-F_NOP2_dom"/>
</dbReference>
<keyword evidence="5" id="KW-0698">rRNA processing</keyword>
<keyword evidence="8 13" id="KW-0949">S-adenosyl-L-methionine</keyword>
<dbReference type="PANTHER" id="PTHR22807">
    <property type="entry name" value="NOP2 YEAST -RELATED NOL1/NOP2/FMU SUN DOMAIN-CONTAINING"/>
    <property type="match status" value="1"/>
</dbReference>
<protein>
    <recommendedName>
        <fullName evidence="3">16S rRNA (cytosine(967)-C(5))-methyltransferase</fullName>
        <ecNumber evidence="3">2.1.1.176</ecNumber>
    </recommendedName>
    <alternativeName>
        <fullName evidence="10">16S rRNA m5C967 methyltransferase</fullName>
    </alternativeName>
    <alternativeName>
        <fullName evidence="11">rRNA (cytosine-C(5)-)-methyltransferase RsmB</fullName>
    </alternativeName>
</protein>
<comment type="similarity">
    <text evidence="13">Belongs to the class I-like SAM-binding methyltransferase superfamily. RsmB/NOP family.</text>
</comment>
<feature type="binding site" evidence="13">
    <location>
        <begin position="253"/>
        <end position="259"/>
    </location>
    <ligand>
        <name>S-adenosyl-L-methionine</name>
        <dbReference type="ChEBI" id="CHEBI:59789"/>
    </ligand>
</feature>
<dbReference type="InterPro" id="IPR023267">
    <property type="entry name" value="RCMT"/>
</dbReference>
<comment type="caution">
    <text evidence="15">The sequence shown here is derived from an EMBL/GenBank/DDBJ whole genome shotgun (WGS) entry which is preliminary data.</text>
</comment>
<dbReference type="CDD" id="cd02440">
    <property type="entry name" value="AdoMet_MTases"/>
    <property type="match status" value="1"/>
</dbReference>
<dbReference type="PRINTS" id="PR02008">
    <property type="entry name" value="RCMTFAMILY"/>
</dbReference>
<keyword evidence="9 13" id="KW-0694">RNA-binding</keyword>
<evidence type="ECO:0000256" key="4">
    <source>
        <dbReference type="ARBA" id="ARBA00022490"/>
    </source>
</evidence>
<evidence type="ECO:0000256" key="6">
    <source>
        <dbReference type="ARBA" id="ARBA00022603"/>
    </source>
</evidence>
<dbReference type="AlphaFoldDB" id="A0A923I8G5"/>
<dbReference type="InterPro" id="IPR035926">
    <property type="entry name" value="NusB-like_sf"/>
</dbReference>
<evidence type="ECO:0000256" key="5">
    <source>
        <dbReference type="ARBA" id="ARBA00022552"/>
    </source>
</evidence>